<reference evidence="15" key="1">
    <citation type="journal article" date="2013" name="Science">
        <title>The Amborella genome and the evolution of flowering plants.</title>
        <authorList>
            <consortium name="Amborella Genome Project"/>
        </authorList>
    </citation>
    <scope>NUCLEOTIDE SEQUENCE [LARGE SCALE GENOMIC DNA]</scope>
</reference>
<keyword evidence="4" id="KW-0378">Hydrolase</keyword>
<comment type="catalytic activity">
    <reaction evidence="9">
        <text>(6R)-5,10-methylene-5,6,7,8-tetrahydrofolate + NADP(+) = (6R)-5,10-methenyltetrahydrofolate + NADPH</text>
        <dbReference type="Rhea" id="RHEA:22812"/>
        <dbReference type="ChEBI" id="CHEBI:15636"/>
        <dbReference type="ChEBI" id="CHEBI:57455"/>
        <dbReference type="ChEBI" id="CHEBI:57783"/>
        <dbReference type="ChEBI" id="CHEBI:58349"/>
        <dbReference type="EC" id="1.5.1.5"/>
    </reaction>
</comment>
<dbReference type="Gene3D" id="3.40.50.720">
    <property type="entry name" value="NAD(P)-binding Rossmann-like Domain"/>
    <property type="match status" value="1"/>
</dbReference>
<dbReference type="OrthoDB" id="5126881at2759"/>
<evidence type="ECO:0000313" key="15">
    <source>
        <dbReference type="Proteomes" id="UP000017836"/>
    </source>
</evidence>
<feature type="domain" description="Tetrahydrofolate dehydrogenase/cyclohydrolase NAD(P)-binding" evidence="13">
    <location>
        <begin position="217"/>
        <end position="364"/>
    </location>
</feature>
<dbReference type="EMBL" id="KI394293">
    <property type="protein sequence ID" value="ERN04315.1"/>
    <property type="molecule type" value="Genomic_DNA"/>
</dbReference>
<name>W1PBB0_AMBTC</name>
<dbReference type="PANTHER" id="PTHR48099:SF10">
    <property type="entry name" value="BIFUNCTIONAL PROTEIN FOLD 1, MITOCHONDRIAL"/>
    <property type="match status" value="1"/>
</dbReference>
<dbReference type="eggNOG" id="KOG0089">
    <property type="taxonomic scope" value="Eukaryota"/>
</dbReference>
<dbReference type="Gene3D" id="3.40.50.10860">
    <property type="entry name" value="Leucine Dehydrogenase, chain A, domain 1"/>
    <property type="match status" value="1"/>
</dbReference>
<sequence>MRGLWIKGGIKRHHPCFPPVIKNGGSLSPSLKSFNNLVPQFRPPILGFDLPEIWKPLHTPSLSSHYKQQQQVSNEPIATVIDGKSIAEEIRREIAIEVRKMYVSIGKVPGLAVILVGSRKDSVTYVCCKEKACHEVGITSICSRLPEDSSEDDVLRAVSIFNEDPSIHGILVQLPLPHHMNEEKILNSIDIQKDVDGFHPLNIGNLAMKGREPLFLPCTPKGCVELLIRYGIEILGKRAVVIGRSNVVGLPTALLLQRHHATVSTVHPYTQNPEEITREADIVVSAAGVANLVRGYWLKPGAIVIDVGTNPVEDSCSERGYRLIGDVCYEEASRVASAITPVPGGVGPMTVAMLLSNTLDSAKRYYRLR</sequence>
<dbReference type="PANTHER" id="PTHR48099">
    <property type="entry name" value="C-1-TETRAHYDROFOLATE SYNTHASE, CYTOPLASMIC-RELATED"/>
    <property type="match status" value="1"/>
</dbReference>
<evidence type="ECO:0000256" key="8">
    <source>
        <dbReference type="ARBA" id="ARBA00023268"/>
    </source>
</evidence>
<feature type="domain" description="Tetrahydrofolate dehydrogenase/cyclohydrolase catalytic" evidence="12">
    <location>
        <begin position="81"/>
        <end position="196"/>
    </location>
</feature>
<evidence type="ECO:0000256" key="2">
    <source>
        <dbReference type="ARBA" id="ARBA00011738"/>
    </source>
</evidence>
<dbReference type="PRINTS" id="PR00085">
    <property type="entry name" value="THFDHDRGNASE"/>
</dbReference>
<dbReference type="HOGENOM" id="CLU_034045_1_2_1"/>
<comment type="subunit">
    <text evidence="2">Homodimer.</text>
</comment>
<accession>W1PBB0</accession>
<dbReference type="Proteomes" id="UP000017836">
    <property type="component" value="Unassembled WGS sequence"/>
</dbReference>
<evidence type="ECO:0000256" key="7">
    <source>
        <dbReference type="ARBA" id="ARBA00023238"/>
    </source>
</evidence>
<comment type="function">
    <text evidence="10">Catalyzes the oxidation of 5,10-methylenetetrahydrofolate to 5,10-methenyltetrahydrofolate and then the hydrolysis of 5,10-methenyltetrahydrofolate to 10-formyltetrahydrofolate.</text>
</comment>
<dbReference type="HAMAP" id="MF_01576">
    <property type="entry name" value="THF_DHG_CYH"/>
    <property type="match status" value="1"/>
</dbReference>
<evidence type="ECO:0000256" key="6">
    <source>
        <dbReference type="ARBA" id="ARBA00023002"/>
    </source>
</evidence>
<dbReference type="FunFam" id="3.40.50.10860:FF:000005">
    <property type="entry name" value="C-1-tetrahydrofolate synthase, cytoplasmic, putative"/>
    <property type="match status" value="1"/>
</dbReference>
<dbReference type="PROSITE" id="PS00767">
    <property type="entry name" value="THF_DHG_CYH_2"/>
    <property type="match status" value="1"/>
</dbReference>
<dbReference type="GO" id="GO:0004477">
    <property type="term" value="F:methenyltetrahydrofolate cyclohydrolase activity"/>
    <property type="evidence" value="ECO:0000318"/>
    <property type="project" value="GO_Central"/>
</dbReference>
<evidence type="ECO:0000256" key="5">
    <source>
        <dbReference type="ARBA" id="ARBA00022857"/>
    </source>
</evidence>
<dbReference type="SUPFAM" id="SSF51735">
    <property type="entry name" value="NAD(P)-binding Rossmann-fold domains"/>
    <property type="match status" value="1"/>
</dbReference>
<dbReference type="CDD" id="cd01080">
    <property type="entry name" value="NAD_bind_m-THF_DH_Cyclohyd"/>
    <property type="match status" value="1"/>
</dbReference>
<dbReference type="GO" id="GO:0009853">
    <property type="term" value="P:photorespiration"/>
    <property type="evidence" value="ECO:0007669"/>
    <property type="project" value="UniProtKB-KW"/>
</dbReference>
<keyword evidence="3" id="KW-0554">One-carbon metabolism</keyword>
<keyword evidence="7" id="KW-0601">Photorespiration</keyword>
<dbReference type="GO" id="GO:0035999">
    <property type="term" value="P:tetrahydrofolate interconversion"/>
    <property type="evidence" value="ECO:0000318"/>
    <property type="project" value="GO_Central"/>
</dbReference>
<keyword evidence="15" id="KW-1185">Reference proteome</keyword>
<evidence type="ECO:0000313" key="14">
    <source>
        <dbReference type="EMBL" id="ERN04315.1"/>
    </source>
</evidence>
<dbReference type="InterPro" id="IPR020867">
    <property type="entry name" value="THF_DH/CycHdrlase_CS"/>
</dbReference>
<dbReference type="Gramene" id="ERN04315">
    <property type="protein sequence ID" value="ERN04315"/>
    <property type="gene ID" value="AMTR_s00077p00189080"/>
</dbReference>
<comment type="pathway">
    <text evidence="1">One-carbon metabolism; tetrahydrofolate interconversion.</text>
</comment>
<dbReference type="SUPFAM" id="SSF53223">
    <property type="entry name" value="Aminoacid dehydrogenase-like, N-terminal domain"/>
    <property type="match status" value="1"/>
</dbReference>
<dbReference type="Pfam" id="PF00763">
    <property type="entry name" value="THF_DHG_CYH"/>
    <property type="match status" value="1"/>
</dbReference>
<dbReference type="OMA" id="CKHTDIQ"/>
<dbReference type="AlphaFoldDB" id="W1PBB0"/>
<dbReference type="Pfam" id="PF02882">
    <property type="entry name" value="THF_DHG_CYH_C"/>
    <property type="match status" value="1"/>
</dbReference>
<evidence type="ECO:0000256" key="9">
    <source>
        <dbReference type="ARBA" id="ARBA00052194"/>
    </source>
</evidence>
<dbReference type="GO" id="GO:0005829">
    <property type="term" value="C:cytosol"/>
    <property type="evidence" value="ECO:0000318"/>
    <property type="project" value="GO_Central"/>
</dbReference>
<evidence type="ECO:0000256" key="11">
    <source>
        <dbReference type="ARBA" id="ARBA00061364"/>
    </source>
</evidence>
<evidence type="ECO:0000256" key="10">
    <source>
        <dbReference type="ARBA" id="ARBA00058319"/>
    </source>
</evidence>
<evidence type="ECO:0000256" key="1">
    <source>
        <dbReference type="ARBA" id="ARBA00004777"/>
    </source>
</evidence>
<proteinExistence type="inferred from homology"/>
<evidence type="ECO:0000259" key="13">
    <source>
        <dbReference type="Pfam" id="PF02882"/>
    </source>
</evidence>
<dbReference type="InterPro" id="IPR046346">
    <property type="entry name" value="Aminoacid_DH-like_N_sf"/>
</dbReference>
<dbReference type="FunFam" id="3.40.50.720:FF:000006">
    <property type="entry name" value="Bifunctional protein FolD"/>
    <property type="match status" value="1"/>
</dbReference>
<evidence type="ECO:0000256" key="3">
    <source>
        <dbReference type="ARBA" id="ARBA00022563"/>
    </source>
</evidence>
<dbReference type="InterPro" id="IPR020630">
    <property type="entry name" value="THF_DH/CycHdrlase_cat_dom"/>
</dbReference>
<evidence type="ECO:0000259" key="12">
    <source>
        <dbReference type="Pfam" id="PF00763"/>
    </source>
</evidence>
<keyword evidence="6" id="KW-0560">Oxidoreductase</keyword>
<dbReference type="InterPro" id="IPR000672">
    <property type="entry name" value="THF_DH/CycHdrlase"/>
</dbReference>
<keyword evidence="5" id="KW-0521">NADP</keyword>
<dbReference type="STRING" id="13333.W1PBB0"/>
<protein>
    <submittedName>
        <fullName evidence="14">Uncharacterized protein</fullName>
    </submittedName>
</protein>
<dbReference type="GO" id="GO:0004488">
    <property type="term" value="F:methylenetetrahydrofolate dehydrogenase (NADP+) activity"/>
    <property type="evidence" value="ECO:0000318"/>
    <property type="project" value="GO_Central"/>
</dbReference>
<organism evidence="14 15">
    <name type="scientific">Amborella trichopoda</name>
    <dbReference type="NCBI Taxonomy" id="13333"/>
    <lineage>
        <taxon>Eukaryota</taxon>
        <taxon>Viridiplantae</taxon>
        <taxon>Streptophyta</taxon>
        <taxon>Embryophyta</taxon>
        <taxon>Tracheophyta</taxon>
        <taxon>Spermatophyta</taxon>
        <taxon>Magnoliopsida</taxon>
        <taxon>Amborellales</taxon>
        <taxon>Amborellaceae</taxon>
        <taxon>Amborella</taxon>
    </lineage>
</organism>
<gene>
    <name evidence="14" type="ORF">AMTR_s00077p00189080</name>
</gene>
<dbReference type="InterPro" id="IPR020631">
    <property type="entry name" value="THF_DH/CycHdrlase_NAD-bd_dom"/>
</dbReference>
<evidence type="ECO:0000256" key="4">
    <source>
        <dbReference type="ARBA" id="ARBA00022801"/>
    </source>
</evidence>
<dbReference type="InterPro" id="IPR036291">
    <property type="entry name" value="NAD(P)-bd_dom_sf"/>
</dbReference>
<comment type="similarity">
    <text evidence="11">Belongs to the tetrahydrofolate dehydrogenase/cyclohydrolase family.</text>
</comment>
<keyword evidence="8" id="KW-0511">Multifunctional enzyme</keyword>